<dbReference type="Gene3D" id="1.10.600.10">
    <property type="entry name" value="Farnesyl Diphosphate Synthase"/>
    <property type="match status" value="1"/>
</dbReference>
<keyword evidence="6" id="KW-0460">Magnesium</keyword>
<evidence type="ECO:0000313" key="8">
    <source>
        <dbReference type="EMBL" id="MFI2325490.1"/>
    </source>
</evidence>
<evidence type="ECO:0000256" key="2">
    <source>
        <dbReference type="ARBA" id="ARBA00005128"/>
    </source>
</evidence>
<name>A0ABW7WR69_9NOCA</name>
<keyword evidence="5" id="KW-0479">Metal-binding</keyword>
<dbReference type="EMBL" id="JBIRXV010000013">
    <property type="protein sequence ID" value="MFI2325490.1"/>
    <property type="molecule type" value="Genomic_DNA"/>
</dbReference>
<evidence type="ECO:0000256" key="3">
    <source>
        <dbReference type="ARBA" id="ARBA00006706"/>
    </source>
</evidence>
<dbReference type="RefSeq" id="WP_396949268.1">
    <property type="nucleotide sequence ID" value="NZ_JBIRXV010000013.1"/>
</dbReference>
<evidence type="ECO:0000256" key="6">
    <source>
        <dbReference type="ARBA" id="ARBA00022842"/>
    </source>
</evidence>
<evidence type="ECO:0000256" key="5">
    <source>
        <dbReference type="ARBA" id="ARBA00022723"/>
    </source>
</evidence>
<dbReference type="Proteomes" id="UP001611450">
    <property type="component" value="Unassembled WGS sequence"/>
</dbReference>
<reference evidence="8 9" key="1">
    <citation type="submission" date="2024-10" db="EMBL/GenBank/DDBJ databases">
        <title>The Natural Products Discovery Center: Release of the First 8490 Sequenced Strains for Exploring Actinobacteria Biosynthetic Diversity.</title>
        <authorList>
            <person name="Kalkreuter E."/>
            <person name="Kautsar S.A."/>
            <person name="Yang D."/>
            <person name="Bader C.D."/>
            <person name="Teijaro C.N."/>
            <person name="Fluegel L."/>
            <person name="Davis C.M."/>
            <person name="Simpson J.R."/>
            <person name="Lauterbach L."/>
            <person name="Steele A.D."/>
            <person name="Gui C."/>
            <person name="Meng S."/>
            <person name="Li G."/>
            <person name="Viehrig K."/>
            <person name="Ye F."/>
            <person name="Su P."/>
            <person name="Kiefer A.F."/>
            <person name="Nichols A."/>
            <person name="Cepeda A.J."/>
            <person name="Yan W."/>
            <person name="Fan B."/>
            <person name="Jiang Y."/>
            <person name="Adhikari A."/>
            <person name="Zheng C.-J."/>
            <person name="Schuster L."/>
            <person name="Cowan T.M."/>
            <person name="Smanski M.J."/>
            <person name="Chevrette M.G."/>
            <person name="De Carvalho L.P.S."/>
            <person name="Shen B."/>
        </authorList>
    </citation>
    <scope>NUCLEOTIDE SEQUENCE [LARGE SCALE GENOMIC DNA]</scope>
    <source>
        <strain evidence="8 9">NPDC019626</strain>
    </source>
</reference>
<dbReference type="Pfam" id="PF00348">
    <property type="entry name" value="polyprenyl_synt"/>
    <property type="match status" value="1"/>
</dbReference>
<keyword evidence="9" id="KW-1185">Reference proteome</keyword>
<protein>
    <submittedName>
        <fullName evidence="8">Polyprenyl synthetase family protein</fullName>
    </submittedName>
</protein>
<comment type="similarity">
    <text evidence="3 7">Belongs to the FPP/GGPP synthase family.</text>
</comment>
<organism evidence="8 9">
    <name type="scientific">Nocardia beijingensis</name>
    <dbReference type="NCBI Taxonomy" id="95162"/>
    <lineage>
        <taxon>Bacteria</taxon>
        <taxon>Bacillati</taxon>
        <taxon>Actinomycetota</taxon>
        <taxon>Actinomycetes</taxon>
        <taxon>Mycobacteriales</taxon>
        <taxon>Nocardiaceae</taxon>
        <taxon>Nocardia</taxon>
    </lineage>
</organism>
<keyword evidence="4 7" id="KW-0808">Transferase</keyword>
<comment type="cofactor">
    <cofactor evidence="1">
        <name>Mg(2+)</name>
        <dbReference type="ChEBI" id="CHEBI:18420"/>
    </cofactor>
</comment>
<dbReference type="CDD" id="cd00867">
    <property type="entry name" value="Trans_IPPS"/>
    <property type="match status" value="1"/>
</dbReference>
<comment type="pathway">
    <text evidence="2">Isoprenoid biosynthesis.</text>
</comment>
<gene>
    <name evidence="8" type="ORF">ACH47G_33830</name>
</gene>
<comment type="caution">
    <text evidence="8">The sequence shown here is derived from an EMBL/GenBank/DDBJ whole genome shotgun (WGS) entry which is preliminary data.</text>
</comment>
<proteinExistence type="inferred from homology"/>
<dbReference type="InterPro" id="IPR008949">
    <property type="entry name" value="Isoprenoid_synthase_dom_sf"/>
</dbReference>
<dbReference type="SUPFAM" id="SSF48576">
    <property type="entry name" value="Terpenoid synthases"/>
    <property type="match status" value="1"/>
</dbReference>
<evidence type="ECO:0000256" key="1">
    <source>
        <dbReference type="ARBA" id="ARBA00001946"/>
    </source>
</evidence>
<dbReference type="PANTHER" id="PTHR12001">
    <property type="entry name" value="GERANYLGERANYL PYROPHOSPHATE SYNTHASE"/>
    <property type="match status" value="1"/>
</dbReference>
<evidence type="ECO:0000256" key="4">
    <source>
        <dbReference type="ARBA" id="ARBA00022679"/>
    </source>
</evidence>
<dbReference type="PANTHER" id="PTHR12001:SF69">
    <property type="entry name" value="ALL TRANS-POLYPRENYL-DIPHOSPHATE SYNTHASE PDSS1"/>
    <property type="match status" value="1"/>
</dbReference>
<evidence type="ECO:0000256" key="7">
    <source>
        <dbReference type="RuleBase" id="RU004466"/>
    </source>
</evidence>
<evidence type="ECO:0000313" key="9">
    <source>
        <dbReference type="Proteomes" id="UP001611450"/>
    </source>
</evidence>
<dbReference type="InterPro" id="IPR000092">
    <property type="entry name" value="Polyprenyl_synt"/>
</dbReference>
<sequence length="338" mass="35566">MLSSAAGARCAVSALDFENGELVATVRTALQDVEKILTIKMSGLEVLLGRKAPSVAHHTGVRLRPLFTVLAGQLGPRPNGPALVAAAAVIELVHLATQFHGEVQDDCPGGNADARNSRRRENDIAILAGDYLSAHASLLASTLGPDATRIVADTFAEVVTGQIRDKSGFQSQDPVEHYLHVAREKAGSSIGASCRFGGVFSNLSTGQVEQLARFGTTAGIVAHISDDIVATSSLLSRKDTSAGTSLREHLHTLPALYAMREGGAGAHRMSELSTRRVVSNVDAENALEQLSLSRGMHLAKATLRAYAGQADAQLSALPRGYAVDALCRLVNHLVERGG</sequence>
<accession>A0ABW7WR69</accession>